<dbReference type="RefSeq" id="WP_162367554.1">
    <property type="nucleotide sequence ID" value="NZ_WUBS01000014.1"/>
</dbReference>
<dbReference type="Gene3D" id="3.30.200.20">
    <property type="entry name" value="Phosphorylase Kinase, domain 1"/>
    <property type="match status" value="1"/>
</dbReference>
<comment type="caution">
    <text evidence="2">The sequence shown here is derived from an EMBL/GenBank/DDBJ whole genome shotgun (WGS) entry which is preliminary data.</text>
</comment>
<evidence type="ECO:0000313" key="2">
    <source>
        <dbReference type="EMBL" id="NDL64850.1"/>
    </source>
</evidence>
<dbReference type="InterPro" id="IPR011009">
    <property type="entry name" value="Kinase-like_dom_sf"/>
</dbReference>
<feature type="domain" description="Kinase OspG kinase" evidence="1">
    <location>
        <begin position="758"/>
        <end position="901"/>
    </location>
</feature>
<evidence type="ECO:0000313" key="3">
    <source>
        <dbReference type="Proteomes" id="UP000461443"/>
    </source>
</evidence>
<dbReference type="SUPFAM" id="SSF56112">
    <property type="entry name" value="Protein kinase-like (PK-like)"/>
    <property type="match status" value="1"/>
</dbReference>
<accession>A0A845SIV7</accession>
<dbReference type="InterPro" id="IPR054466">
    <property type="entry name" value="OspG_kinase"/>
</dbReference>
<keyword evidence="3" id="KW-1185">Reference proteome</keyword>
<dbReference type="Pfam" id="PF22303">
    <property type="entry name" value="OspG_kinase"/>
    <property type="match status" value="1"/>
</dbReference>
<dbReference type="EMBL" id="WUBS01000014">
    <property type="protein sequence ID" value="NDL64850.1"/>
    <property type="molecule type" value="Genomic_DNA"/>
</dbReference>
<dbReference type="Proteomes" id="UP000461443">
    <property type="component" value="Unassembled WGS sequence"/>
</dbReference>
<sequence>MPLSAIQHRVNTGRYYNQTHGNVSDKKMRRKLSRMAASPGDPVAAARAHLLLHALALVANASISCLLPSPSSHPGAVFPLPGRPVTSGGAAAGLPAFKICEMRDQAQRRHLQNMLGGRGPVPDNSKHRGIVPYVYFSPAMTTARRGKRIAIDRSSGMRAREYREFIENHCHIRTKTLQGKVLGDSLLIAGEYVRNPMRGIVEKLKALIQGEGELSRTQATLLEIANLGQDIILGFFTMGAYPVIKYTSSKSLDVAGHAINGDSACVWNDFSPEELANLLFNTEVGITDRRAFFNSLVHPKPRELAGTHVFEPDGAFVHERLPAGINTVKHLAVDREGSTLTVREAKTGEYVITPAQQGKPGKTDRKVYFDVINDKINIEGNIPPRQGFDYKIQDGKKFLRLYNENYELTFNSVKKTPELKLHNRDGTESRVPVYREKISHSWHLGTHNHKPVFKEKQEKIINSLKIDFNNDHYYISVDNLHQPYYGLGKIIEVRPKDAAYGNHVPLMKVIELKGELVPVREVVVPERGIKYEIYNRSMPRRRGHPVEFDGRRWLFEQATSVHAGKTLRRAISKKLTADGISAHHLSAPDEKGLRWDANNNAHLKIKNKFIKIKKYSDSYNKYFLINNDRKIMLRFRKNKFHVETYKERIYDLRQVGMSGHGGVRKRKAAIDILKEVDGFSFEQAKMLLAQYRFPTNGLFNERSFALDIEHYGTIPPWAKRFKISPRNEPSGSTQDMSVRVFDPDDESIVHEFSFGETVGEGDFGLVLKDAKDPDFYIKKMHARSDEDSDIDIEALAKKEAETFRQFYGPDSAKVFKDDKGNVYNRMYKIPGRTLESVPEGSLPRDAIERYVDMLEKMNVENIIHADLHTGNIMWDGESNMFFPIDITNIKPSYFRSGSYYKHMQNRLGEDDWNSVIDEIEHKMVALRPDVT</sequence>
<reference evidence="2 3" key="1">
    <citation type="submission" date="2019-12" db="EMBL/GenBank/DDBJ databases">
        <authorList>
            <person name="Lee S.D."/>
        </authorList>
    </citation>
    <scope>NUCLEOTIDE SEQUENCE [LARGE SCALE GENOMIC DNA]</scope>
    <source>
        <strain evidence="2 3">SAP-6</strain>
    </source>
</reference>
<evidence type="ECO:0000259" key="1">
    <source>
        <dbReference type="Pfam" id="PF22303"/>
    </source>
</evidence>
<protein>
    <recommendedName>
        <fullName evidence="1">Kinase OspG kinase domain-containing protein</fullName>
    </recommendedName>
</protein>
<name>A0A845SIV7_9GAMM</name>
<proteinExistence type="predicted"/>
<dbReference type="AlphaFoldDB" id="A0A845SIV7"/>
<dbReference type="Gene3D" id="1.10.510.10">
    <property type="entry name" value="Transferase(Phosphotransferase) domain 1"/>
    <property type="match status" value="1"/>
</dbReference>
<gene>
    <name evidence="2" type="ORF">GRH90_19115</name>
</gene>
<organism evidence="2 3">
    <name type="scientific">Acerihabitans arboris</name>
    <dbReference type="NCBI Taxonomy" id="2691583"/>
    <lineage>
        <taxon>Bacteria</taxon>
        <taxon>Pseudomonadati</taxon>
        <taxon>Pseudomonadota</taxon>
        <taxon>Gammaproteobacteria</taxon>
        <taxon>Enterobacterales</taxon>
        <taxon>Pectobacteriaceae</taxon>
        <taxon>Acerihabitans</taxon>
    </lineage>
</organism>
<reference evidence="2 3" key="2">
    <citation type="submission" date="2020-02" db="EMBL/GenBank/DDBJ databases">
        <title>The new genus of Enterobacteriales.</title>
        <authorList>
            <person name="Kim I.S."/>
        </authorList>
    </citation>
    <scope>NUCLEOTIDE SEQUENCE [LARGE SCALE GENOMIC DNA]</scope>
    <source>
        <strain evidence="2 3">SAP-6</strain>
    </source>
</reference>